<organism evidence="1 2">
    <name type="scientific">Paracidovorax konjaci</name>
    <dbReference type="NCBI Taxonomy" id="32040"/>
    <lineage>
        <taxon>Bacteria</taxon>
        <taxon>Pseudomonadati</taxon>
        <taxon>Pseudomonadota</taxon>
        <taxon>Betaproteobacteria</taxon>
        <taxon>Burkholderiales</taxon>
        <taxon>Comamonadaceae</taxon>
        <taxon>Paracidovorax</taxon>
    </lineage>
</organism>
<dbReference type="Proteomes" id="UP000199517">
    <property type="component" value="Unassembled WGS sequence"/>
</dbReference>
<dbReference type="SUPFAM" id="SSF52540">
    <property type="entry name" value="P-loop containing nucleoside triphosphate hydrolases"/>
    <property type="match status" value="1"/>
</dbReference>
<name>A0A1I1XA96_9BURK</name>
<keyword evidence="2" id="KW-1185">Reference proteome</keyword>
<dbReference type="OrthoDB" id="5380394at2"/>
<dbReference type="EMBL" id="FOMQ01000012">
    <property type="protein sequence ID" value="SFE04277.1"/>
    <property type="molecule type" value="Genomic_DNA"/>
</dbReference>
<dbReference type="STRING" id="32040.SAMN04489710_11286"/>
<dbReference type="InterPro" id="IPR027417">
    <property type="entry name" value="P-loop_NTPase"/>
</dbReference>
<evidence type="ECO:0000313" key="2">
    <source>
        <dbReference type="Proteomes" id="UP000199517"/>
    </source>
</evidence>
<dbReference type="Gene3D" id="3.40.50.300">
    <property type="entry name" value="P-loop containing nucleotide triphosphate hydrolases"/>
    <property type="match status" value="1"/>
</dbReference>
<reference evidence="2" key="1">
    <citation type="submission" date="2016-10" db="EMBL/GenBank/DDBJ databases">
        <authorList>
            <person name="Varghese N."/>
            <person name="Submissions S."/>
        </authorList>
    </citation>
    <scope>NUCLEOTIDE SEQUENCE [LARGE SCALE GENOMIC DNA]</scope>
    <source>
        <strain evidence="2">DSM 7481</strain>
    </source>
</reference>
<accession>A0A1I1XA96</accession>
<protein>
    <recommendedName>
        <fullName evidence="3">Sulfotransferase family protein</fullName>
    </recommendedName>
</protein>
<sequence>MGGLNYEGWSPIRVYAGAGGEPLVDWMRAPPGVTRAPFFADGVQDALFHPFHQAFRRQTPLSDLLDWAEASPGLAPSGIVFHVSRCGSTLVAQAFAAIDGHVALSEAPLLDDLLRAQAMLPTLDAALAIPAARAVASAWAQPPRPGQLTGARHLVVKCDCWATGYAERIAQAWPDAPWLFLYRDPVEVLVSQLQQRAAYLIPGGPLGVDPAGIAFDDALRMGPEAYCARSLGGIYEAMVRQFRPERTLLLDYRQLPSAILSAVAPHFGMVPGPEAALQIESTFAVHAKHPNHPFAPDAQRKRQQASPRVLELAAQWIAPHYDTLEALRAATGNAPVHATGSRSEAFEAG</sequence>
<gene>
    <name evidence="1" type="ORF">SAMN04489710_11286</name>
</gene>
<dbReference type="AlphaFoldDB" id="A0A1I1XA96"/>
<proteinExistence type="predicted"/>
<evidence type="ECO:0000313" key="1">
    <source>
        <dbReference type="EMBL" id="SFE04277.1"/>
    </source>
</evidence>
<evidence type="ECO:0008006" key="3">
    <source>
        <dbReference type="Google" id="ProtNLM"/>
    </source>
</evidence>
<dbReference type="RefSeq" id="WP_092954886.1">
    <property type="nucleotide sequence ID" value="NZ_FOMQ01000012.1"/>
</dbReference>